<dbReference type="InterPro" id="IPR011050">
    <property type="entry name" value="Pectin_lyase_fold/virulence"/>
</dbReference>
<gene>
    <name evidence="2" type="ORF">MYCIT1_LOCUS29357</name>
</gene>
<protein>
    <recommendedName>
        <fullName evidence="1">Rhamnogalacturonase A/B/Epimerase-like pectate lyase domain-containing protein</fullName>
    </recommendedName>
</protein>
<keyword evidence="3" id="KW-1185">Reference proteome</keyword>
<accession>A0AAD2K528</accession>
<feature type="domain" description="Rhamnogalacturonase A/B/Epimerase-like pectate lyase" evidence="1">
    <location>
        <begin position="188"/>
        <end position="250"/>
    </location>
</feature>
<name>A0AAD2K528_9AGAR</name>
<dbReference type="GO" id="GO:0004650">
    <property type="term" value="F:polygalacturonase activity"/>
    <property type="evidence" value="ECO:0007669"/>
    <property type="project" value="InterPro"/>
</dbReference>
<dbReference type="EMBL" id="CAVNYO010000436">
    <property type="protein sequence ID" value="CAK5279354.1"/>
    <property type="molecule type" value="Genomic_DNA"/>
</dbReference>
<dbReference type="SUPFAM" id="SSF51126">
    <property type="entry name" value="Pectin lyase-like"/>
    <property type="match status" value="2"/>
</dbReference>
<dbReference type="InterPro" id="IPR012334">
    <property type="entry name" value="Pectin_lyas_fold"/>
</dbReference>
<evidence type="ECO:0000313" key="3">
    <source>
        <dbReference type="Proteomes" id="UP001295794"/>
    </source>
</evidence>
<dbReference type="Proteomes" id="UP001295794">
    <property type="component" value="Unassembled WGS sequence"/>
</dbReference>
<dbReference type="InterPro" id="IPR039279">
    <property type="entry name" value="QRT3-like"/>
</dbReference>
<dbReference type="Pfam" id="PF12708">
    <property type="entry name" value="Pect-lyase_RHGA_epim"/>
    <property type="match status" value="2"/>
</dbReference>
<feature type="domain" description="Rhamnogalacturonase A/B/Epimerase-like pectate lyase" evidence="1">
    <location>
        <begin position="1"/>
        <end position="57"/>
    </location>
</feature>
<dbReference type="CDD" id="cd23668">
    <property type="entry name" value="GH55_beta13glucanase-like"/>
    <property type="match status" value="1"/>
</dbReference>
<evidence type="ECO:0000313" key="2">
    <source>
        <dbReference type="EMBL" id="CAK5279354.1"/>
    </source>
</evidence>
<proteinExistence type="predicted"/>
<dbReference type="Gene3D" id="2.160.20.10">
    <property type="entry name" value="Single-stranded right-handed beta-helix, Pectin lyase-like"/>
    <property type="match status" value="2"/>
</dbReference>
<dbReference type="InterPro" id="IPR024535">
    <property type="entry name" value="RHGA/B-epi-like_pectate_lyase"/>
</dbReference>
<dbReference type="AlphaFoldDB" id="A0AAD2K528"/>
<sequence length="584" mass="62211">MGDLVFNGGKYGMWVGNQQFTVRNVTFNGVQTAIFGAWNWGWTFQTVTISNCQVGFDLATGNGSGAQTVGAEAIIDAVAINTPIFLRTSTASHGAVIDAGSLVLNNIKLTNVPTAVGVVGGAVVLAGSAGSMTIDSWAQGNVYHGNGAGTFTQGSIPAPAKPAALLDSAGRVYGRGHPQYIGYALSQIVSVKDHGAKGDGVSDDTAALQSVFDTFAGCKIIFVDAGTYIVTSTLRIPAGSQVVGEGWSVIAGKGPAFADMNNPQVVVQVGAPGSSGIMEITDIIFSTVGPAPGAIVVEWNVHESTQGSVGMWDSHIRLGGAAGTNLELAQCSATGGSPNCYAAFLALHLTAGSSAYLEGTWAWLADHEMEGDGYSQLTLYSGRGVLSESAGPVWMIGAAAEHHTLYQFNLVGAKNHYMGLLQTETVCAHGERMMSCSDLSSPAVLPADPRRSWTVHAQQRVPRSVLLWDHLRLGSQRDRLLEHPCLWRRILQLLQQLLANVSDAVQLPEPSRQHRLGVVRQHLQPVDRRVDVTAQRERRGRDQPRCELERICRYGHVVEPVECVYLQLTNLTLLSLSFLSLITA</sequence>
<reference evidence="2" key="1">
    <citation type="submission" date="2023-11" db="EMBL/GenBank/DDBJ databases">
        <authorList>
            <person name="De Vega J J."/>
            <person name="De Vega J J."/>
        </authorList>
    </citation>
    <scope>NUCLEOTIDE SEQUENCE</scope>
</reference>
<dbReference type="PANTHER" id="PTHR33928:SF2">
    <property type="entry name" value="PECTATE LYASE SUPERFAMILY PROTEIN DOMAIN-CONTAINING PROTEIN-RELATED"/>
    <property type="match status" value="1"/>
</dbReference>
<dbReference type="PANTHER" id="PTHR33928">
    <property type="entry name" value="POLYGALACTURONASE QRT3"/>
    <property type="match status" value="1"/>
</dbReference>
<comment type="caution">
    <text evidence="2">The sequence shown here is derived from an EMBL/GenBank/DDBJ whole genome shotgun (WGS) entry which is preliminary data.</text>
</comment>
<evidence type="ECO:0000259" key="1">
    <source>
        <dbReference type="Pfam" id="PF12708"/>
    </source>
</evidence>
<organism evidence="2 3">
    <name type="scientific">Mycena citricolor</name>
    <dbReference type="NCBI Taxonomy" id="2018698"/>
    <lineage>
        <taxon>Eukaryota</taxon>
        <taxon>Fungi</taxon>
        <taxon>Dikarya</taxon>
        <taxon>Basidiomycota</taxon>
        <taxon>Agaricomycotina</taxon>
        <taxon>Agaricomycetes</taxon>
        <taxon>Agaricomycetidae</taxon>
        <taxon>Agaricales</taxon>
        <taxon>Marasmiineae</taxon>
        <taxon>Mycenaceae</taxon>
        <taxon>Mycena</taxon>
    </lineage>
</organism>